<evidence type="ECO:0000256" key="4">
    <source>
        <dbReference type="ARBA" id="ARBA00022692"/>
    </source>
</evidence>
<keyword evidence="3" id="KW-1003">Cell membrane</keyword>
<dbReference type="EMBL" id="JAMZFV010000003">
    <property type="protein sequence ID" value="MCP1109437.1"/>
    <property type="molecule type" value="Genomic_DNA"/>
</dbReference>
<comment type="caution">
    <text evidence="9">The sequence shown here is derived from an EMBL/GenBank/DDBJ whole genome shotgun (WGS) entry which is preliminary data.</text>
</comment>
<dbReference type="PANTHER" id="PTHR33778">
    <property type="entry name" value="PROTEIN MGTC"/>
    <property type="match status" value="1"/>
</dbReference>
<feature type="domain" description="MgtC/SapB/SrpB/YhiD N-terminal" evidence="8">
    <location>
        <begin position="16"/>
        <end position="139"/>
    </location>
</feature>
<keyword evidence="6 7" id="KW-0472">Membrane</keyword>
<evidence type="ECO:0000259" key="8">
    <source>
        <dbReference type="Pfam" id="PF02308"/>
    </source>
</evidence>
<evidence type="ECO:0000256" key="6">
    <source>
        <dbReference type="ARBA" id="ARBA00023136"/>
    </source>
</evidence>
<dbReference type="PANTHER" id="PTHR33778:SF1">
    <property type="entry name" value="MAGNESIUM TRANSPORTER YHID-RELATED"/>
    <property type="match status" value="1"/>
</dbReference>
<dbReference type="InterPro" id="IPR049177">
    <property type="entry name" value="MgtC_SapB_SrpB_YhiD_N"/>
</dbReference>
<evidence type="ECO:0000313" key="9">
    <source>
        <dbReference type="EMBL" id="MCP1109437.1"/>
    </source>
</evidence>
<dbReference type="InterPro" id="IPR003416">
    <property type="entry name" value="MgtC/SapB/SrpB/YhiD_fam"/>
</dbReference>
<reference evidence="9 10" key="1">
    <citation type="journal article" date="2022" name="Genome Biol. Evol.">
        <title>Host diet, physiology and behaviors set the stage for Lachnospiraceae cladogenesis.</title>
        <authorList>
            <person name="Vera-Ponce De Leon A."/>
            <person name="Schneider M."/>
            <person name="Jahnes B.C."/>
            <person name="Sadowski V."/>
            <person name="Camuy-Velez L.A."/>
            <person name="Duan J."/>
            <person name="Sabree Z.L."/>
        </authorList>
    </citation>
    <scope>NUCLEOTIDE SEQUENCE [LARGE SCALE GENOMIC DNA]</scope>
    <source>
        <strain evidence="9 10">PAL227</strain>
    </source>
</reference>
<proteinExistence type="inferred from homology"/>
<keyword evidence="4 7" id="KW-0812">Transmembrane</keyword>
<sequence length="224" mass="24238">MQAQLLYEMELFLRILGAALCGAIIGYERENKMKMAGIRTHAIVAMAAALMMVLSKYGFSDVLRLAEVSLDPSRVASSVVTAVGFLGAGVIFVRNKSVTGLTTAAGIWATVGIGMGFGTGMYFLSIASTIFILLLQFLFHVRPLTVLSTTAWQVTLRVSEGCDINQILARIFGKEASKVTNLTIKRLEDGNLQIKLSASFPESYSNQNPIDVISAHPEVESIET</sequence>
<dbReference type="RefSeq" id="WP_262068345.1">
    <property type="nucleotide sequence ID" value="NZ_JAMXOC010000003.1"/>
</dbReference>
<evidence type="ECO:0000256" key="7">
    <source>
        <dbReference type="SAM" id="Phobius"/>
    </source>
</evidence>
<comment type="similarity">
    <text evidence="2">Belongs to the MgtC/SapB family.</text>
</comment>
<organism evidence="9 10">
    <name type="scientific">Ohessyouella blattaphilus</name>
    <dbReference type="NCBI Taxonomy" id="2949333"/>
    <lineage>
        <taxon>Bacteria</taxon>
        <taxon>Bacillati</taxon>
        <taxon>Bacillota</taxon>
        <taxon>Clostridia</taxon>
        <taxon>Lachnospirales</taxon>
        <taxon>Lachnospiraceae</taxon>
        <taxon>Ohessyouella</taxon>
    </lineage>
</organism>
<name>A0ABT1EI44_9FIRM</name>
<evidence type="ECO:0000256" key="1">
    <source>
        <dbReference type="ARBA" id="ARBA00004651"/>
    </source>
</evidence>
<dbReference type="PRINTS" id="PR01837">
    <property type="entry name" value="MGTCSAPBPROT"/>
</dbReference>
<accession>A0ABT1EI44</accession>
<feature type="transmembrane region" description="Helical" evidence="7">
    <location>
        <begin position="36"/>
        <end position="55"/>
    </location>
</feature>
<gene>
    <name evidence="9" type="ORF">NK118_04135</name>
</gene>
<feature type="transmembrane region" description="Helical" evidence="7">
    <location>
        <begin position="75"/>
        <end position="93"/>
    </location>
</feature>
<evidence type="ECO:0000313" key="10">
    <source>
        <dbReference type="Proteomes" id="UP001523565"/>
    </source>
</evidence>
<evidence type="ECO:0000256" key="2">
    <source>
        <dbReference type="ARBA" id="ARBA00009298"/>
    </source>
</evidence>
<dbReference type="Proteomes" id="UP001523565">
    <property type="component" value="Unassembled WGS sequence"/>
</dbReference>
<comment type="subcellular location">
    <subcellularLocation>
        <location evidence="1">Cell membrane</location>
        <topology evidence="1">Multi-pass membrane protein</topology>
    </subcellularLocation>
</comment>
<keyword evidence="5 7" id="KW-1133">Transmembrane helix</keyword>
<feature type="transmembrane region" description="Helical" evidence="7">
    <location>
        <begin position="12"/>
        <end position="29"/>
    </location>
</feature>
<evidence type="ECO:0000256" key="3">
    <source>
        <dbReference type="ARBA" id="ARBA00022475"/>
    </source>
</evidence>
<protein>
    <submittedName>
        <fullName evidence="9">MgtC/SapB family protein</fullName>
    </submittedName>
</protein>
<evidence type="ECO:0000256" key="5">
    <source>
        <dbReference type="ARBA" id="ARBA00022989"/>
    </source>
</evidence>
<keyword evidence="10" id="KW-1185">Reference proteome</keyword>
<dbReference type="Pfam" id="PF02308">
    <property type="entry name" value="MgtC"/>
    <property type="match status" value="1"/>
</dbReference>